<accession>A0A251V8K1</accession>
<name>A0A251V8K1_HELAN</name>
<dbReference type="OMA" id="FENSETC"/>
<evidence type="ECO:0000313" key="1">
    <source>
        <dbReference type="EMBL" id="OTG31774.1"/>
    </source>
</evidence>
<dbReference type="OrthoDB" id="1727024at2759"/>
<evidence type="ECO:0000313" key="2">
    <source>
        <dbReference type="Proteomes" id="UP000215914"/>
    </source>
</evidence>
<gene>
    <name evidence="1" type="ORF">HannXRQ_Chr03g0079441</name>
</gene>
<dbReference type="Proteomes" id="UP000215914">
    <property type="component" value="Chromosome 3"/>
</dbReference>
<dbReference type="EMBL" id="CM007892">
    <property type="protein sequence ID" value="OTG31774.1"/>
    <property type="molecule type" value="Genomic_DNA"/>
</dbReference>
<dbReference type="InParanoid" id="A0A251V8K1"/>
<dbReference type="AlphaFoldDB" id="A0A251V8K1"/>
<dbReference type="SUPFAM" id="SSF53098">
    <property type="entry name" value="Ribonuclease H-like"/>
    <property type="match status" value="1"/>
</dbReference>
<dbReference type="InterPro" id="IPR012337">
    <property type="entry name" value="RNaseH-like_sf"/>
</dbReference>
<sequence length="186" mass="21890">MLKVSKANDVKDTILDPKFWNNCFITVQVTTPILRLLRICDSDEKPSLGYVYEGILRIRKGIKELFKRKRRNYKRYVDIIDARWDKMLRKSLHAAAYWLNPIFQYEKDNREEKDKAWLGVLDMIEKLTSLDNSVQITISHLAKFRDKVGTFGRSIALNSVELERPDVWWKAFGGDVPLLQKFAFFS</sequence>
<reference evidence="2" key="1">
    <citation type="journal article" date="2017" name="Nature">
        <title>The sunflower genome provides insights into oil metabolism, flowering and Asterid evolution.</title>
        <authorList>
            <person name="Badouin H."/>
            <person name="Gouzy J."/>
            <person name="Grassa C.J."/>
            <person name="Murat F."/>
            <person name="Staton S.E."/>
            <person name="Cottret L."/>
            <person name="Lelandais-Briere C."/>
            <person name="Owens G.L."/>
            <person name="Carrere S."/>
            <person name="Mayjonade B."/>
            <person name="Legrand L."/>
            <person name="Gill N."/>
            <person name="Kane N.C."/>
            <person name="Bowers J.E."/>
            <person name="Hubner S."/>
            <person name="Bellec A."/>
            <person name="Berard A."/>
            <person name="Berges H."/>
            <person name="Blanchet N."/>
            <person name="Boniface M.C."/>
            <person name="Brunel D."/>
            <person name="Catrice O."/>
            <person name="Chaidir N."/>
            <person name="Claudel C."/>
            <person name="Donnadieu C."/>
            <person name="Faraut T."/>
            <person name="Fievet G."/>
            <person name="Helmstetter N."/>
            <person name="King M."/>
            <person name="Knapp S.J."/>
            <person name="Lai Z."/>
            <person name="Le Paslier M.C."/>
            <person name="Lippi Y."/>
            <person name="Lorenzon L."/>
            <person name="Mandel J.R."/>
            <person name="Marage G."/>
            <person name="Marchand G."/>
            <person name="Marquand E."/>
            <person name="Bret-Mestries E."/>
            <person name="Morien E."/>
            <person name="Nambeesan S."/>
            <person name="Nguyen T."/>
            <person name="Pegot-Espagnet P."/>
            <person name="Pouilly N."/>
            <person name="Raftis F."/>
            <person name="Sallet E."/>
            <person name="Schiex T."/>
            <person name="Thomas J."/>
            <person name="Vandecasteele C."/>
            <person name="Vares D."/>
            <person name="Vear F."/>
            <person name="Vautrin S."/>
            <person name="Crespi M."/>
            <person name="Mangin B."/>
            <person name="Burke J.M."/>
            <person name="Salse J."/>
            <person name="Munos S."/>
            <person name="Vincourt P."/>
            <person name="Rieseberg L.H."/>
            <person name="Langlade N.B."/>
        </authorList>
    </citation>
    <scope>NUCLEOTIDE SEQUENCE [LARGE SCALE GENOMIC DNA]</scope>
    <source>
        <strain evidence="2">cv. SF193</strain>
    </source>
</reference>
<protein>
    <submittedName>
        <fullName evidence="1">Putative ribonuclease H-like domain-containing protein</fullName>
    </submittedName>
</protein>
<dbReference type="PANTHER" id="PTHR32166:SF121">
    <property type="entry name" value="DUF659 DOMAIN-CONTAINING PROTEIN"/>
    <property type="match status" value="1"/>
</dbReference>
<dbReference type="PANTHER" id="PTHR32166">
    <property type="entry name" value="OSJNBA0013A04.12 PROTEIN"/>
    <property type="match status" value="1"/>
</dbReference>
<proteinExistence type="predicted"/>
<keyword evidence="2" id="KW-1185">Reference proteome</keyword>
<organism evidence="1 2">
    <name type="scientific">Helianthus annuus</name>
    <name type="common">Common sunflower</name>
    <dbReference type="NCBI Taxonomy" id="4232"/>
    <lineage>
        <taxon>Eukaryota</taxon>
        <taxon>Viridiplantae</taxon>
        <taxon>Streptophyta</taxon>
        <taxon>Embryophyta</taxon>
        <taxon>Tracheophyta</taxon>
        <taxon>Spermatophyta</taxon>
        <taxon>Magnoliopsida</taxon>
        <taxon>eudicotyledons</taxon>
        <taxon>Gunneridae</taxon>
        <taxon>Pentapetalae</taxon>
        <taxon>asterids</taxon>
        <taxon>campanulids</taxon>
        <taxon>Asterales</taxon>
        <taxon>Asteraceae</taxon>
        <taxon>Asteroideae</taxon>
        <taxon>Heliantheae alliance</taxon>
        <taxon>Heliantheae</taxon>
        <taxon>Helianthus</taxon>
    </lineage>
</organism>